<evidence type="ECO:0000313" key="2">
    <source>
        <dbReference type="EMBL" id="KAE9543462.1"/>
    </source>
</evidence>
<keyword evidence="1" id="KW-0812">Transmembrane</keyword>
<sequence length="883" mass="94388">MGDPPSSFGGIHFKSTKFLSQSVTSKLPELPKGFLAIIDSSVWSGSDSPSAFTAVTRNLYSLPGVRPVTAKAVKRVPPSSSGLFQFNLQPSLSGPTGGVGLSVTVTLITAVSFPELFTAETVYCPLTTSPINMRSWFTLTWFGYKTSTWPTRLTLTSFVYGNDAELIFVTFNQTINNSLRLFIDLTCISGSLVRPTGNQTPLSGSNFSTKYPSNGSPPSSFGFFHFKVHPSLCTSETSNGPSGLLVEILTLLNDQVTSGAGSPDTLTSYKIGSPSRIWLKGTPPSSSGGFHFNEAPSLCISDILIGPSVGGGSPLIFTSIFTCCPAFKVKFLSVLLSIIGATKALLKKKYTSMRIIYYTNIIPFLSFVITGSLGSLGLLNPPLLTAITRKVYFIFSARSGTLPSHLFPINSTAFCHLELKRIVSPPTCVTITGAPFSFAGGVHFKCTLLLSQSLAYGFPGRSATIPKSVSKGSDSPSAFTAFTRNKYSLPSCKPVTSASGSLEMNKSFNPVPLIFISHFNNITFDRRTTIGIRSFPFKFVGFGLPGLLVILPNGFLATINLSASRSSDSPSLLTALTRNLYCLPSCKPVMLASGSLDLPHGIHWPVNGSTSLNDHVTVGTGSPLIFTSINFVCPTFMTKLCKFVLSILASIEASDSNGSDSPSSFNAFTLKLYFLFGSRPFILCSVFAGSTNPAGTHFPVVVSIFSTKYPVMGNPPSSLGLFQCSVQPSLCTSVTSSGPTGGPVIGAPPSCFGSVHDKSTLSTSQSVIFGVPAFNVHFWLLCAANWNPAPSLSIHFFNHVRCYGFSTIVLWFVPFDFSPTACNIFHFKRTLSTVTSTVASSLPNSFSAIILYKPESLRPVSDKPDCLRAPPSFSGAVHFKVTL</sequence>
<dbReference type="EMBL" id="VYZN01000008">
    <property type="protein sequence ID" value="KAE9543462.1"/>
    <property type="molecule type" value="Genomic_DNA"/>
</dbReference>
<name>A0A6G0U5A6_APHGL</name>
<evidence type="ECO:0000313" key="3">
    <source>
        <dbReference type="Proteomes" id="UP000475862"/>
    </source>
</evidence>
<evidence type="ECO:0000256" key="1">
    <source>
        <dbReference type="SAM" id="Phobius"/>
    </source>
</evidence>
<organism evidence="2 3">
    <name type="scientific">Aphis glycines</name>
    <name type="common">Soybean aphid</name>
    <dbReference type="NCBI Taxonomy" id="307491"/>
    <lineage>
        <taxon>Eukaryota</taxon>
        <taxon>Metazoa</taxon>
        <taxon>Ecdysozoa</taxon>
        <taxon>Arthropoda</taxon>
        <taxon>Hexapoda</taxon>
        <taxon>Insecta</taxon>
        <taxon>Pterygota</taxon>
        <taxon>Neoptera</taxon>
        <taxon>Paraneoptera</taxon>
        <taxon>Hemiptera</taxon>
        <taxon>Sternorrhyncha</taxon>
        <taxon>Aphidomorpha</taxon>
        <taxon>Aphidoidea</taxon>
        <taxon>Aphididae</taxon>
        <taxon>Aphidini</taxon>
        <taxon>Aphis</taxon>
        <taxon>Aphis</taxon>
    </lineage>
</organism>
<keyword evidence="1" id="KW-0472">Membrane</keyword>
<accession>A0A6G0U5A6</accession>
<keyword evidence="3" id="KW-1185">Reference proteome</keyword>
<dbReference type="AlphaFoldDB" id="A0A6G0U5A6"/>
<feature type="transmembrane region" description="Helical" evidence="1">
    <location>
        <begin position="358"/>
        <end position="379"/>
    </location>
</feature>
<keyword evidence="1" id="KW-1133">Transmembrane helix</keyword>
<dbReference type="Proteomes" id="UP000475862">
    <property type="component" value="Unassembled WGS sequence"/>
</dbReference>
<protein>
    <submittedName>
        <fullName evidence="2">Uncharacterized protein</fullName>
    </submittedName>
</protein>
<dbReference type="OrthoDB" id="10688373at2759"/>
<reference evidence="2 3" key="1">
    <citation type="submission" date="2019-08" db="EMBL/GenBank/DDBJ databases">
        <title>The genome of the soybean aphid Biotype 1, its phylome, world population structure and adaptation to the North American continent.</title>
        <authorList>
            <person name="Giordano R."/>
            <person name="Donthu R.K."/>
            <person name="Hernandez A.G."/>
            <person name="Wright C.L."/>
            <person name="Zimin A.V."/>
        </authorList>
    </citation>
    <scope>NUCLEOTIDE SEQUENCE [LARGE SCALE GENOMIC DNA]</scope>
    <source>
        <tissue evidence="2">Whole aphids</tissue>
    </source>
</reference>
<proteinExistence type="predicted"/>
<gene>
    <name evidence="2" type="ORF">AGLY_002262</name>
</gene>
<comment type="caution">
    <text evidence="2">The sequence shown here is derived from an EMBL/GenBank/DDBJ whole genome shotgun (WGS) entry which is preliminary data.</text>
</comment>